<keyword evidence="2" id="KW-1185">Reference proteome</keyword>
<protein>
    <submittedName>
        <fullName evidence="3">Collagen alpha-1(I) chain-like</fullName>
    </submittedName>
</protein>
<dbReference type="AlphaFoldDB" id="A0A0N4Z8L0"/>
<feature type="compositionally biased region" description="Basic and acidic residues" evidence="1">
    <location>
        <begin position="18"/>
        <end position="31"/>
    </location>
</feature>
<name>A0A0N4Z8L0_PARTI</name>
<proteinExistence type="predicted"/>
<feature type="compositionally biased region" description="Gly residues" evidence="1">
    <location>
        <begin position="1"/>
        <end position="15"/>
    </location>
</feature>
<evidence type="ECO:0000313" key="2">
    <source>
        <dbReference type="Proteomes" id="UP000038045"/>
    </source>
</evidence>
<organism evidence="2 3">
    <name type="scientific">Parastrongyloides trichosuri</name>
    <name type="common">Possum-specific nematode worm</name>
    <dbReference type="NCBI Taxonomy" id="131310"/>
    <lineage>
        <taxon>Eukaryota</taxon>
        <taxon>Metazoa</taxon>
        <taxon>Ecdysozoa</taxon>
        <taxon>Nematoda</taxon>
        <taxon>Chromadorea</taxon>
        <taxon>Rhabditida</taxon>
        <taxon>Tylenchina</taxon>
        <taxon>Panagrolaimomorpha</taxon>
        <taxon>Strongyloidoidea</taxon>
        <taxon>Strongyloididae</taxon>
        <taxon>Parastrongyloides</taxon>
    </lineage>
</organism>
<dbReference type="Proteomes" id="UP000038045">
    <property type="component" value="Unplaced"/>
</dbReference>
<evidence type="ECO:0000256" key="1">
    <source>
        <dbReference type="SAM" id="MobiDB-lite"/>
    </source>
</evidence>
<accession>A0A0N4Z8L0</accession>
<evidence type="ECO:0000313" key="3">
    <source>
        <dbReference type="WBParaSite" id="PTRK_0000362100.1"/>
    </source>
</evidence>
<sequence>MGRQGRQGDGAGAAGRHGPVDEGSRGQDRGADQPQSVQGHGLAQGEAGEDQVAPQDEGQSRKRQASSKAWGCAPQSGQEALGRLDEKIGPGPGQGEKRTRHGPEDQGDKQAEPDPRAPLLRAPPQGLSNPPSLHGGHAVSPDGEDGGTLFVNKTFEVCGKRNRAWLWNIGATEL</sequence>
<feature type="region of interest" description="Disordered" evidence="1">
    <location>
        <begin position="1"/>
        <end position="147"/>
    </location>
</feature>
<dbReference type="WBParaSite" id="PTRK_0000362100.1">
    <property type="protein sequence ID" value="PTRK_0000362100.1"/>
    <property type="gene ID" value="PTRK_0000362100"/>
</dbReference>
<reference evidence="3" key="1">
    <citation type="submission" date="2017-02" db="UniProtKB">
        <authorList>
            <consortium name="WormBaseParasite"/>
        </authorList>
    </citation>
    <scope>IDENTIFICATION</scope>
</reference>
<feature type="compositionally biased region" description="Basic and acidic residues" evidence="1">
    <location>
        <begin position="95"/>
        <end position="115"/>
    </location>
</feature>